<dbReference type="PROSITE" id="PS51175">
    <property type="entry name" value="CBM6"/>
    <property type="match status" value="1"/>
</dbReference>
<sequence length="938" mass="97452">MSIYRGRATGAALVLAAATVLVQAAGPPAAAHPINATDFQQVTLAKGVAEVGEPMSLAVLPDRSVLHTARNGTVRRTDAAGTTTVIGKIPVYTHDEEGLQGIGVDPNFATNRHVFLYYAPPLSTPGGDAPITGTDFSAWQGVNRLARFTVNADFTLNLGSEVTVLDVPADRGLCCHVGGDIDFDAAGNLYLSTGDDTNPFDSAGYAPIDERTNRNPGYDAQRTSANTNDLRGKILRIRVNANGTYSIPAGNLFAPGTARTRPEIYAMGFRNPFRMSVDKATGHVYVGDYGPDAGSTNPNRGPSGQVEFNRITSPGNYGWPYCTGTNTTTETYNEWDFATGASGPKYNCAGGPTNNSFRNTGLTTLPPARAAWIRYGGDAGTPPAFGGGSESPMAGPVYRHDPANPSATKFPQSFDGQFFATELGRGWIKPIHLNADGSPGTIDTFPWVGKQVMDSAFGPDGALYVLDYGTGYFNGDENSALYRFDYLGGGNRAPTAVAGATPLSGPAPLTVRFSSAGSADPEGGALTYAWNFGDGTTSTAANPTKTYATNGTYTATLTVRDPQGATGTASVTVTVGNTAPRVTINSPRSGQLFSFGDTVPFSITVTDPEDGTIDCGKVKMTYVLGHDSHGHQITSTNGCSGSLTVPNDGEHDDAANIFAVFDAEYTDAGGLTTHTQHILQPRHRQAEHLKTSSGVNTFAKATAEGGRTVGDIHNGDWIAFDPYDISNATSFTARVSSAGVGGTVQVRAGSATGAVLGSATAPVTGSWDTFTEVTGTIANPPAGTTTLYLTFAGGSGALFDIDAFTLATGTTPGGTGPVVGLAGKCLDVRNAASADGTQVQLYTCNGSAAQTWTRNGQTLRALGKCLDVSGAGTANGTKIQLWTCNGTGAQNWTPRADRTLLNPASGRCLDVSGNNSADSTPVHLWDCGTGANQKWTLP</sequence>
<dbReference type="Gene3D" id="2.60.120.260">
    <property type="entry name" value="Galactose-binding domain-like"/>
    <property type="match status" value="1"/>
</dbReference>
<evidence type="ECO:0000256" key="1">
    <source>
        <dbReference type="ARBA" id="ARBA00022729"/>
    </source>
</evidence>
<keyword evidence="6" id="KW-1185">Reference proteome</keyword>
<dbReference type="PANTHER" id="PTHR19328:SF75">
    <property type="entry name" value="ALDOSE SUGAR DEHYDROGENASE YLII"/>
    <property type="match status" value="1"/>
</dbReference>
<dbReference type="CDD" id="cd04084">
    <property type="entry name" value="CBM6_xylanase-like"/>
    <property type="match status" value="1"/>
</dbReference>
<reference evidence="5 6" key="1">
    <citation type="submission" date="2024-04" db="EMBL/GenBank/DDBJ databases">
        <title>Polymorphospora sp. isolated from Baiyangdian Lake in Xiong'an New Area.</title>
        <authorList>
            <person name="Zhang X."/>
            <person name="Liu J."/>
        </authorList>
    </citation>
    <scope>NUCLEOTIDE SEQUENCE [LARGE SCALE GENOMIC DNA]</scope>
    <source>
        <strain evidence="5 6">2-325</strain>
    </source>
</reference>
<dbReference type="InterPro" id="IPR000772">
    <property type="entry name" value="Ricin_B_lectin"/>
</dbReference>
<dbReference type="InterPro" id="IPR011042">
    <property type="entry name" value="6-blade_b-propeller_TolB-like"/>
</dbReference>
<evidence type="ECO:0000259" key="4">
    <source>
        <dbReference type="PROSITE" id="PS51175"/>
    </source>
</evidence>
<evidence type="ECO:0000256" key="2">
    <source>
        <dbReference type="SAM" id="SignalP"/>
    </source>
</evidence>
<dbReference type="InterPro" id="IPR008979">
    <property type="entry name" value="Galactose-bd-like_sf"/>
</dbReference>
<dbReference type="InterPro" id="IPR000601">
    <property type="entry name" value="PKD_dom"/>
</dbReference>
<dbReference type="PANTHER" id="PTHR19328">
    <property type="entry name" value="HEDGEHOG-INTERACTING PROTEIN"/>
    <property type="match status" value="1"/>
</dbReference>
<organism evidence="5 6">
    <name type="scientific">Polymorphospora lycopeni</name>
    <dbReference type="NCBI Taxonomy" id="3140240"/>
    <lineage>
        <taxon>Bacteria</taxon>
        <taxon>Bacillati</taxon>
        <taxon>Actinomycetota</taxon>
        <taxon>Actinomycetes</taxon>
        <taxon>Micromonosporales</taxon>
        <taxon>Micromonosporaceae</taxon>
        <taxon>Polymorphospora</taxon>
    </lineage>
</organism>
<accession>A0ABV5CQ77</accession>
<evidence type="ECO:0000313" key="5">
    <source>
        <dbReference type="EMBL" id="MFB6392958.1"/>
    </source>
</evidence>
<protein>
    <submittedName>
        <fullName evidence="5">PQQ-dependent sugar dehydrogenase</fullName>
    </submittedName>
</protein>
<dbReference type="SMART" id="SM00458">
    <property type="entry name" value="RICIN"/>
    <property type="match status" value="1"/>
</dbReference>
<dbReference type="Gene3D" id="2.60.40.10">
    <property type="entry name" value="Immunoglobulins"/>
    <property type="match status" value="1"/>
</dbReference>
<dbReference type="CDD" id="cd00146">
    <property type="entry name" value="PKD"/>
    <property type="match status" value="1"/>
</dbReference>
<dbReference type="Gene3D" id="2.120.10.30">
    <property type="entry name" value="TolB, C-terminal domain"/>
    <property type="match status" value="1"/>
</dbReference>
<evidence type="ECO:0000313" key="6">
    <source>
        <dbReference type="Proteomes" id="UP001582793"/>
    </source>
</evidence>
<dbReference type="SMART" id="SM00089">
    <property type="entry name" value="PKD"/>
    <property type="match status" value="1"/>
</dbReference>
<evidence type="ECO:0000259" key="3">
    <source>
        <dbReference type="PROSITE" id="PS50093"/>
    </source>
</evidence>
<dbReference type="InterPro" id="IPR006584">
    <property type="entry name" value="Cellulose-bd_IV"/>
</dbReference>
<dbReference type="InterPro" id="IPR005084">
    <property type="entry name" value="CBM6"/>
</dbReference>
<dbReference type="PROSITE" id="PS50093">
    <property type="entry name" value="PKD"/>
    <property type="match status" value="1"/>
</dbReference>
<dbReference type="SUPFAM" id="SSF50952">
    <property type="entry name" value="Soluble quinoprotein glucose dehydrogenase"/>
    <property type="match status" value="1"/>
</dbReference>
<dbReference type="SUPFAM" id="SSF49299">
    <property type="entry name" value="PKD domain"/>
    <property type="match status" value="1"/>
</dbReference>
<dbReference type="Gene3D" id="2.80.10.50">
    <property type="match status" value="2"/>
</dbReference>
<dbReference type="InterPro" id="IPR022409">
    <property type="entry name" value="PKD/Chitinase_dom"/>
</dbReference>
<feature type="signal peptide" evidence="2">
    <location>
        <begin position="1"/>
        <end position="24"/>
    </location>
</feature>
<feature type="chain" id="PRO_5045297537" evidence="2">
    <location>
        <begin position="25"/>
        <end position="938"/>
    </location>
</feature>
<proteinExistence type="predicted"/>
<gene>
    <name evidence="5" type="ORF">AAFH96_07510</name>
</gene>
<feature type="domain" description="CBM6" evidence="4">
    <location>
        <begin position="682"/>
        <end position="807"/>
    </location>
</feature>
<dbReference type="SUPFAM" id="SSF50370">
    <property type="entry name" value="Ricin B-like lectins"/>
    <property type="match status" value="1"/>
</dbReference>
<dbReference type="Pfam" id="PF00652">
    <property type="entry name" value="Ricin_B_lectin"/>
    <property type="match status" value="1"/>
</dbReference>
<dbReference type="CDD" id="cd23451">
    <property type="entry name" value="beta-trefoil_Ricin_laminarinase"/>
    <property type="match status" value="1"/>
</dbReference>
<name>A0ABV5CQ77_9ACTN</name>
<dbReference type="SMART" id="SM00606">
    <property type="entry name" value="CBD_IV"/>
    <property type="match status" value="1"/>
</dbReference>
<dbReference type="EMBL" id="JBCGDC010000015">
    <property type="protein sequence ID" value="MFB6392958.1"/>
    <property type="molecule type" value="Genomic_DNA"/>
</dbReference>
<dbReference type="Pfam" id="PF18911">
    <property type="entry name" value="PKD_4"/>
    <property type="match status" value="1"/>
</dbReference>
<dbReference type="InterPro" id="IPR013783">
    <property type="entry name" value="Ig-like_fold"/>
</dbReference>
<keyword evidence="1 2" id="KW-0732">Signal</keyword>
<dbReference type="RefSeq" id="WP_375733611.1">
    <property type="nucleotide sequence ID" value="NZ_JBCGDC010000015.1"/>
</dbReference>
<dbReference type="InterPro" id="IPR011041">
    <property type="entry name" value="Quinoprot_gluc/sorb_DH_b-prop"/>
</dbReference>
<comment type="caution">
    <text evidence="5">The sequence shown here is derived from an EMBL/GenBank/DDBJ whole genome shotgun (WGS) entry which is preliminary data.</text>
</comment>
<feature type="domain" description="PKD" evidence="3">
    <location>
        <begin position="494"/>
        <end position="575"/>
    </location>
</feature>
<dbReference type="InterPro" id="IPR035992">
    <property type="entry name" value="Ricin_B-like_lectins"/>
</dbReference>
<dbReference type="Pfam" id="PF07995">
    <property type="entry name" value="GSDH"/>
    <property type="match status" value="1"/>
</dbReference>
<dbReference type="Pfam" id="PF03422">
    <property type="entry name" value="CBM_6"/>
    <property type="match status" value="1"/>
</dbReference>
<dbReference type="SUPFAM" id="SSF49785">
    <property type="entry name" value="Galactose-binding domain-like"/>
    <property type="match status" value="1"/>
</dbReference>
<dbReference type="InterPro" id="IPR012938">
    <property type="entry name" value="Glc/Sorbosone_DH"/>
</dbReference>
<dbReference type="Proteomes" id="UP001582793">
    <property type="component" value="Unassembled WGS sequence"/>
</dbReference>
<dbReference type="PROSITE" id="PS50231">
    <property type="entry name" value="RICIN_B_LECTIN"/>
    <property type="match status" value="1"/>
</dbReference>
<dbReference type="InterPro" id="IPR035986">
    <property type="entry name" value="PKD_dom_sf"/>
</dbReference>